<dbReference type="AlphaFoldDB" id="S7VJV4"/>
<name>S7VJV4_9BACT</name>
<proteinExistence type="predicted"/>
<organism evidence="1 2">
    <name type="scientific">Cyclobacterium qasimii M12-11B</name>
    <dbReference type="NCBI Taxonomy" id="641524"/>
    <lineage>
        <taxon>Bacteria</taxon>
        <taxon>Pseudomonadati</taxon>
        <taxon>Bacteroidota</taxon>
        <taxon>Cytophagia</taxon>
        <taxon>Cytophagales</taxon>
        <taxon>Cyclobacteriaceae</taxon>
        <taxon>Cyclobacterium</taxon>
    </lineage>
</organism>
<comment type="caution">
    <text evidence="1">The sequence shown here is derived from an EMBL/GenBank/DDBJ whole genome shotgun (WGS) entry which is preliminary data.</text>
</comment>
<reference evidence="1 2" key="1">
    <citation type="journal article" date="2013" name="Genome Announc.">
        <title>Draft Genome Sequence of Cyclobacterium qasimii Strain M12-11BT, Isolated from Arctic Marine Sediment.</title>
        <authorList>
            <person name="Shivaji S."/>
            <person name="Ara S."/>
            <person name="Singh A."/>
            <person name="Kumar Pinnaka A."/>
        </authorList>
    </citation>
    <scope>NUCLEOTIDE SEQUENCE [LARGE SCALE GENOMIC DNA]</scope>
    <source>
        <strain evidence="1 2">M12-11B</strain>
    </source>
</reference>
<evidence type="ECO:0000313" key="2">
    <source>
        <dbReference type="Proteomes" id="UP000014974"/>
    </source>
</evidence>
<accession>S7VJV4</accession>
<sequence>MVLRQRIGYIYRMNWERFQQIMGRLLPIVFWESYGSIPNHD</sequence>
<evidence type="ECO:0000313" key="1">
    <source>
        <dbReference type="EMBL" id="EPR70495.1"/>
    </source>
</evidence>
<dbReference type="Proteomes" id="UP000014974">
    <property type="component" value="Unassembled WGS sequence"/>
</dbReference>
<dbReference type="EMBL" id="ATNM01000036">
    <property type="protein sequence ID" value="EPR70495.1"/>
    <property type="molecule type" value="Genomic_DNA"/>
</dbReference>
<gene>
    <name evidence="1" type="ORF">ADICYQ_0919</name>
</gene>
<protein>
    <submittedName>
        <fullName evidence="1">Uncharacterized protein</fullName>
    </submittedName>
</protein>